<dbReference type="RefSeq" id="WP_066389818.1">
    <property type="nucleotide sequence ID" value="NZ_CP022572.1"/>
</dbReference>
<evidence type="ECO:0000313" key="5">
    <source>
        <dbReference type="EMBL" id="AZU64709.1"/>
    </source>
</evidence>
<dbReference type="GO" id="GO:0004553">
    <property type="term" value="F:hydrolase activity, hydrolyzing O-glycosyl compounds"/>
    <property type="evidence" value="ECO:0007669"/>
    <property type="project" value="InterPro"/>
</dbReference>
<dbReference type="PROSITE" id="PS51782">
    <property type="entry name" value="LYSM"/>
    <property type="match status" value="2"/>
</dbReference>
<dbReference type="EMBL" id="CP022572">
    <property type="protein sequence ID" value="AZU64709.1"/>
    <property type="molecule type" value="Genomic_DNA"/>
</dbReference>
<evidence type="ECO:0000256" key="1">
    <source>
        <dbReference type="ARBA" id="ARBA00022729"/>
    </source>
</evidence>
<dbReference type="InterPro" id="IPR036908">
    <property type="entry name" value="RlpA-like_sf"/>
</dbReference>
<dbReference type="InterPro" id="IPR018392">
    <property type="entry name" value="LysM"/>
</dbReference>
<sequence length="248" mass="26827">MLDKLKIFIAAAVLSVTVSANVQAATVTVEKGDTLWDLSNEHDTSVENIQKVNHLSSDLIHPGDKLTIPQEKHYIVKNEDTLIDIAKEQHVTVSQIKEWNDLITDLIHPGQDLLLYKNVKAEPIKPEVTKPAKKKQKVDKPKVKAASTSNTGKKQITVKATAYTAFCEGCSGTTATGIDLRANPNKKVIAVDPSVIPLGSKVYVEGFGEAIAGDTGGAIKGNRIDVFIPSEAKANEFGVKHLKVTILD</sequence>
<proteinExistence type="predicted"/>
<dbReference type="SUPFAM" id="SSF54106">
    <property type="entry name" value="LysM domain"/>
    <property type="match status" value="2"/>
</dbReference>
<keyword evidence="6" id="KW-1185">Reference proteome</keyword>
<keyword evidence="1 3" id="KW-0732">Signal</keyword>
<dbReference type="CDD" id="cd00118">
    <property type="entry name" value="LysM"/>
    <property type="match status" value="2"/>
</dbReference>
<dbReference type="KEGG" id="nmk:CHR53_27685"/>
<dbReference type="InterPro" id="IPR051933">
    <property type="entry name" value="Resuscitation_pf_RpfB"/>
</dbReference>
<dbReference type="Gene3D" id="3.10.350.10">
    <property type="entry name" value="LysM domain"/>
    <property type="match status" value="2"/>
</dbReference>
<evidence type="ECO:0000259" key="4">
    <source>
        <dbReference type="PROSITE" id="PS51782"/>
    </source>
</evidence>
<organism evidence="5 6">
    <name type="scientific">Neobacillus mesonae</name>
    <dbReference type="NCBI Taxonomy" id="1193713"/>
    <lineage>
        <taxon>Bacteria</taxon>
        <taxon>Bacillati</taxon>
        <taxon>Bacillota</taxon>
        <taxon>Bacilli</taxon>
        <taxon>Bacillales</taxon>
        <taxon>Bacillaceae</taxon>
        <taxon>Neobacillus</taxon>
    </lineage>
</organism>
<evidence type="ECO:0000313" key="6">
    <source>
        <dbReference type="Proteomes" id="UP000282892"/>
    </source>
</evidence>
<feature type="signal peptide" evidence="3">
    <location>
        <begin position="1"/>
        <end position="24"/>
    </location>
</feature>
<evidence type="ECO:0000256" key="3">
    <source>
        <dbReference type="SAM" id="SignalP"/>
    </source>
</evidence>
<feature type="chain" id="PRO_5019146660" evidence="3">
    <location>
        <begin position="25"/>
        <end position="248"/>
    </location>
</feature>
<dbReference type="GO" id="GO:0019867">
    <property type="term" value="C:outer membrane"/>
    <property type="evidence" value="ECO:0007669"/>
    <property type="project" value="InterPro"/>
</dbReference>
<feature type="domain" description="LysM" evidence="4">
    <location>
        <begin position="72"/>
        <end position="115"/>
    </location>
</feature>
<dbReference type="Pfam" id="PF06725">
    <property type="entry name" value="3D"/>
    <property type="match status" value="1"/>
</dbReference>
<dbReference type="GO" id="GO:0009254">
    <property type="term" value="P:peptidoglycan turnover"/>
    <property type="evidence" value="ECO:0007669"/>
    <property type="project" value="InterPro"/>
</dbReference>
<reference evidence="5 6" key="1">
    <citation type="submission" date="2017-07" db="EMBL/GenBank/DDBJ databases">
        <title>The complete genome sequence of Bacillus mesonae strain H20-5, an efficient strain improving plant abiotic stress resistance.</title>
        <authorList>
            <person name="Kim S.Y."/>
            <person name="Song H."/>
            <person name="Sang M.K."/>
            <person name="Weon H.-Y."/>
            <person name="Song J."/>
        </authorList>
    </citation>
    <scope>NUCLEOTIDE SEQUENCE [LARGE SCALE GENOMIC DNA]</scope>
    <source>
        <strain evidence="5 6">H20-5</strain>
    </source>
</reference>
<dbReference type="Gene3D" id="2.40.40.10">
    <property type="entry name" value="RlpA-like domain"/>
    <property type="match status" value="1"/>
</dbReference>
<feature type="domain" description="LysM" evidence="4">
    <location>
        <begin position="25"/>
        <end position="68"/>
    </location>
</feature>
<dbReference type="OrthoDB" id="9798935at2"/>
<dbReference type="PANTHER" id="PTHR39160:SF6">
    <property type="entry name" value="CELL WALL-BINDING PROTEIN YOCH"/>
    <property type="match status" value="1"/>
</dbReference>
<dbReference type="CDD" id="cd22786">
    <property type="entry name" value="DPBB_YuiC-like"/>
    <property type="match status" value="1"/>
</dbReference>
<dbReference type="STRING" id="1193713.GCA_001636315_02456"/>
<name>A0A3T0I5U1_9BACI</name>
<dbReference type="InterPro" id="IPR036779">
    <property type="entry name" value="LysM_dom_sf"/>
</dbReference>
<dbReference type="InterPro" id="IPR010611">
    <property type="entry name" value="3D_dom"/>
</dbReference>
<dbReference type="SMART" id="SM00257">
    <property type="entry name" value="LysM"/>
    <property type="match status" value="2"/>
</dbReference>
<feature type="region of interest" description="Disordered" evidence="2">
    <location>
        <begin position="127"/>
        <end position="151"/>
    </location>
</feature>
<accession>A0A3T0I5U1</accession>
<dbReference type="Proteomes" id="UP000282892">
    <property type="component" value="Chromosome"/>
</dbReference>
<dbReference type="SUPFAM" id="SSF50685">
    <property type="entry name" value="Barwin-like endoglucanases"/>
    <property type="match status" value="1"/>
</dbReference>
<protein>
    <submittedName>
        <fullName evidence="5">Peptidoglycan-binding protein</fullName>
    </submittedName>
</protein>
<dbReference type="Pfam" id="PF01476">
    <property type="entry name" value="LysM"/>
    <property type="match status" value="2"/>
</dbReference>
<dbReference type="PANTHER" id="PTHR39160">
    <property type="entry name" value="CELL WALL-BINDING PROTEIN YOCH"/>
    <property type="match status" value="1"/>
</dbReference>
<evidence type="ECO:0000256" key="2">
    <source>
        <dbReference type="SAM" id="MobiDB-lite"/>
    </source>
</evidence>
<gene>
    <name evidence="5" type="ORF">CHR53_27685</name>
</gene>
<dbReference type="AlphaFoldDB" id="A0A3T0I5U1"/>